<evidence type="ECO:0000259" key="13">
    <source>
        <dbReference type="Pfam" id="PF00593"/>
    </source>
</evidence>
<keyword evidence="8 10" id="KW-0472">Membrane</keyword>
<dbReference type="SUPFAM" id="SSF56935">
    <property type="entry name" value="Porins"/>
    <property type="match status" value="1"/>
</dbReference>
<evidence type="ECO:0000259" key="14">
    <source>
        <dbReference type="Pfam" id="PF07715"/>
    </source>
</evidence>
<dbReference type="PATRIC" id="fig|35818.11.peg.1449"/>
<dbReference type="GO" id="GO:0009279">
    <property type="term" value="C:cell outer membrane"/>
    <property type="evidence" value="ECO:0007669"/>
    <property type="project" value="UniProtKB-SubCell"/>
</dbReference>
<dbReference type="InterPro" id="IPR012910">
    <property type="entry name" value="Plug_dom"/>
</dbReference>
<dbReference type="Gene3D" id="2.40.170.20">
    <property type="entry name" value="TonB-dependent receptor, beta-barrel domain"/>
    <property type="match status" value="1"/>
</dbReference>
<organism evidence="15 16">
    <name type="scientific">Helicobacter pullorum</name>
    <dbReference type="NCBI Taxonomy" id="35818"/>
    <lineage>
        <taxon>Bacteria</taxon>
        <taxon>Pseudomonadati</taxon>
        <taxon>Campylobacterota</taxon>
        <taxon>Epsilonproteobacteria</taxon>
        <taxon>Campylobacterales</taxon>
        <taxon>Helicobacteraceae</taxon>
        <taxon>Helicobacter</taxon>
    </lineage>
</organism>
<keyword evidence="6" id="KW-0406">Ion transport</keyword>
<dbReference type="PROSITE" id="PS01156">
    <property type="entry name" value="TONB_DEPENDENT_REC_2"/>
    <property type="match status" value="1"/>
</dbReference>
<dbReference type="PANTHER" id="PTHR30069:SF53">
    <property type="entry name" value="COLICIN I RECEPTOR-RELATED"/>
    <property type="match status" value="1"/>
</dbReference>
<evidence type="ECO:0000313" key="16">
    <source>
        <dbReference type="Proteomes" id="UP000037997"/>
    </source>
</evidence>
<keyword evidence="5 12" id="KW-0732">Signal</keyword>
<dbReference type="Pfam" id="PF00593">
    <property type="entry name" value="TonB_dep_Rec_b-barrel"/>
    <property type="match status" value="1"/>
</dbReference>
<evidence type="ECO:0000256" key="3">
    <source>
        <dbReference type="ARBA" id="ARBA00022452"/>
    </source>
</evidence>
<keyword evidence="3 10" id="KW-1134">Transmembrane beta strand</keyword>
<dbReference type="InterPro" id="IPR039426">
    <property type="entry name" value="TonB-dep_rcpt-like"/>
</dbReference>
<dbReference type="GO" id="GO:0015344">
    <property type="term" value="F:siderophore uptake transmembrane transporter activity"/>
    <property type="evidence" value="ECO:0007669"/>
    <property type="project" value="TreeGrafter"/>
</dbReference>
<dbReference type="PANTHER" id="PTHR30069">
    <property type="entry name" value="TONB-DEPENDENT OUTER MEMBRANE RECEPTOR"/>
    <property type="match status" value="1"/>
</dbReference>
<evidence type="ECO:0000256" key="6">
    <source>
        <dbReference type="ARBA" id="ARBA00023065"/>
    </source>
</evidence>
<dbReference type="AlphaFoldDB" id="A0A0N1MPN5"/>
<comment type="similarity">
    <text evidence="10 11">Belongs to the TonB-dependent receptor family.</text>
</comment>
<keyword evidence="9 10" id="KW-0998">Cell outer membrane</keyword>
<dbReference type="InterPro" id="IPR010917">
    <property type="entry name" value="TonB_rcpt_CS"/>
</dbReference>
<evidence type="ECO:0000256" key="1">
    <source>
        <dbReference type="ARBA" id="ARBA00004571"/>
    </source>
</evidence>
<sequence length="700" mass="78004">MKIKKNISYVSVALSLMWSGIYANATEQYLLDTSVVSASGFAQDVKDAPASISVITKEELESRPVQDIAEAIRDVPGVDVTMSKTGTYNFTIRGFGDGYTLVLVDGKRQNAVNGFLTDGFGVADNAYLPPMSMIERIEVIRGPASSLYGSDAVGGVVNIITKKNPDKFTGSISLETTMQQHYERYGHSRGVNSYFAIPLIKDKLSLSLRGKYSGKDAGNLQWPTTPNPEIPNTIYASHSQGEFRLGNVGGRLNWKVNEQNDIYLDGSHFSQENNVASSSSQAVAVKKKYDRNSVILNHDGSYGFGVTNAYLQYVYTNDKSSEYTNESTVYVAEGKTIIPISLDYFGNVMLTAGVQYQYEGLRNDNPGGRGATSTIVGKTLEQNTISPYLEAEYSITDSIILTGGMRYNHSDLFDGELVPRLYLVYHLTDNLTLKTGIAKGYKTPNVTQLTEGIYRTEADSGGRWHYGNPELSPETSTNYEIGLLFNAWDYANVGLTFFQTDFEDELADVQVNPNEVMPNGQVCNAPGFCDFYVNRDETRAKGVEFSIQTAQWKGFSVNSSYTYMDKQYKGQDTNPYGGKRVENLPRHTAVIKLNHTYGKLTSFLRATGRFDTIARTKGGGSGQMPAGMEKYDDYYVLDLGFNYKITKQSSISFVINNLLDKDFFEPYAYGPNKYGRLSYVNRYQDYSPGRNFWINYKLDF</sequence>
<dbReference type="Pfam" id="PF07715">
    <property type="entry name" value="Plug"/>
    <property type="match status" value="1"/>
</dbReference>
<evidence type="ECO:0000256" key="9">
    <source>
        <dbReference type="ARBA" id="ARBA00023237"/>
    </source>
</evidence>
<evidence type="ECO:0000313" key="15">
    <source>
        <dbReference type="EMBL" id="KPH55632.1"/>
    </source>
</evidence>
<evidence type="ECO:0000256" key="2">
    <source>
        <dbReference type="ARBA" id="ARBA00022448"/>
    </source>
</evidence>
<keyword evidence="4 10" id="KW-0812">Transmembrane</keyword>
<comment type="subcellular location">
    <subcellularLocation>
        <location evidence="1 10">Cell outer membrane</location>
        <topology evidence="1 10">Multi-pass membrane protein</topology>
    </subcellularLocation>
</comment>
<feature type="domain" description="TonB-dependent receptor-like beta-barrel" evidence="13">
    <location>
        <begin position="239"/>
        <end position="658"/>
    </location>
</feature>
<reference evidence="15 16" key="1">
    <citation type="submission" date="2014-06" db="EMBL/GenBank/DDBJ databases">
        <title>Helicobacter pullorum isolates in fresh chicken meat - phenotypic and genotypic features.</title>
        <authorList>
            <person name="Borges V."/>
            <person name="Santos A."/>
            <person name="Correia C.B."/>
            <person name="Saraiva M."/>
            <person name="Menard A."/>
            <person name="Vieira L."/>
            <person name="Sampaio D.A."/>
            <person name="Gomes J.P."/>
            <person name="Oleastro M."/>
        </authorList>
    </citation>
    <scope>NUCLEOTIDE SEQUENCE [LARGE SCALE GENOMIC DNA]</scope>
    <source>
        <strain evidence="15 16">229334/12</strain>
    </source>
</reference>
<keyword evidence="2 10" id="KW-0813">Transport</keyword>
<keyword evidence="7 11" id="KW-0798">TonB box</keyword>
<comment type="caution">
    <text evidence="15">The sequence shown here is derived from an EMBL/GenBank/DDBJ whole genome shotgun (WGS) entry which is preliminary data.</text>
</comment>
<dbReference type="RefSeq" id="WP_054198103.1">
    <property type="nucleotide sequence ID" value="NZ_JNOC01000035.1"/>
</dbReference>
<name>A0A0N1MPN5_9HELI</name>
<evidence type="ECO:0000256" key="12">
    <source>
        <dbReference type="SAM" id="SignalP"/>
    </source>
</evidence>
<dbReference type="Gene3D" id="2.170.130.10">
    <property type="entry name" value="TonB-dependent receptor, plug domain"/>
    <property type="match status" value="1"/>
</dbReference>
<keyword evidence="15" id="KW-0675">Receptor</keyword>
<accession>A0A0N1MPN5</accession>
<evidence type="ECO:0000256" key="4">
    <source>
        <dbReference type="ARBA" id="ARBA00022692"/>
    </source>
</evidence>
<dbReference type="InterPro" id="IPR037066">
    <property type="entry name" value="Plug_dom_sf"/>
</dbReference>
<dbReference type="InterPro" id="IPR000531">
    <property type="entry name" value="Beta-barrel_TonB"/>
</dbReference>
<evidence type="ECO:0000256" key="10">
    <source>
        <dbReference type="PROSITE-ProRule" id="PRU01360"/>
    </source>
</evidence>
<feature type="domain" description="TonB-dependent receptor plug" evidence="14">
    <location>
        <begin position="45"/>
        <end position="156"/>
    </location>
</feature>
<dbReference type="InterPro" id="IPR036942">
    <property type="entry name" value="Beta-barrel_TonB_sf"/>
</dbReference>
<evidence type="ECO:0000256" key="5">
    <source>
        <dbReference type="ARBA" id="ARBA00022729"/>
    </source>
</evidence>
<feature type="chain" id="PRO_5005878248" evidence="12">
    <location>
        <begin position="26"/>
        <end position="700"/>
    </location>
</feature>
<dbReference type="Proteomes" id="UP000037997">
    <property type="component" value="Unassembled WGS sequence"/>
</dbReference>
<evidence type="ECO:0000256" key="11">
    <source>
        <dbReference type="RuleBase" id="RU003357"/>
    </source>
</evidence>
<dbReference type="PROSITE" id="PS52016">
    <property type="entry name" value="TONB_DEPENDENT_REC_3"/>
    <property type="match status" value="1"/>
</dbReference>
<gene>
    <name evidence="15" type="ORF">HPU229334_07320</name>
</gene>
<dbReference type="GO" id="GO:0044718">
    <property type="term" value="P:siderophore transmembrane transport"/>
    <property type="evidence" value="ECO:0007669"/>
    <property type="project" value="TreeGrafter"/>
</dbReference>
<dbReference type="CDD" id="cd01347">
    <property type="entry name" value="ligand_gated_channel"/>
    <property type="match status" value="1"/>
</dbReference>
<protein>
    <submittedName>
        <fullName evidence="15">TonB-dependent receptor</fullName>
    </submittedName>
</protein>
<dbReference type="EMBL" id="JNOC01000035">
    <property type="protein sequence ID" value="KPH55632.1"/>
    <property type="molecule type" value="Genomic_DNA"/>
</dbReference>
<evidence type="ECO:0000256" key="8">
    <source>
        <dbReference type="ARBA" id="ARBA00023136"/>
    </source>
</evidence>
<proteinExistence type="inferred from homology"/>
<evidence type="ECO:0000256" key="7">
    <source>
        <dbReference type="ARBA" id="ARBA00023077"/>
    </source>
</evidence>
<feature type="signal peptide" evidence="12">
    <location>
        <begin position="1"/>
        <end position="25"/>
    </location>
</feature>